<dbReference type="SUPFAM" id="SSF47473">
    <property type="entry name" value="EF-hand"/>
    <property type="match status" value="1"/>
</dbReference>
<dbReference type="EMBL" id="LR900848">
    <property type="protein sequence ID" value="CAD7247085.1"/>
    <property type="molecule type" value="Genomic_DNA"/>
</dbReference>
<dbReference type="Proteomes" id="UP000677054">
    <property type="component" value="Unassembled WGS sequence"/>
</dbReference>
<protein>
    <recommendedName>
        <fullName evidence="6">EF-hand domain-containing protein</fullName>
    </recommendedName>
</protein>
<dbReference type="InterPro" id="IPR018247">
    <property type="entry name" value="EF_Hand_1_Ca_BS"/>
</dbReference>
<feature type="region of interest" description="Disordered" evidence="5">
    <location>
        <begin position="514"/>
        <end position="563"/>
    </location>
</feature>
<dbReference type="SMART" id="SM00054">
    <property type="entry name" value="EFh"/>
    <property type="match status" value="2"/>
</dbReference>
<keyword evidence="2" id="KW-0106">Calcium</keyword>
<dbReference type="CDD" id="cd00051">
    <property type="entry name" value="EFh"/>
    <property type="match status" value="1"/>
</dbReference>
<dbReference type="OrthoDB" id="9989112at2759"/>
<dbReference type="Gene3D" id="1.10.238.10">
    <property type="entry name" value="EF-hand"/>
    <property type="match status" value="1"/>
</dbReference>
<evidence type="ECO:0000313" key="7">
    <source>
        <dbReference type="EMBL" id="CAD7247085.1"/>
    </source>
</evidence>
<evidence type="ECO:0000256" key="5">
    <source>
        <dbReference type="SAM" id="MobiDB-lite"/>
    </source>
</evidence>
<dbReference type="InterPro" id="IPR001806">
    <property type="entry name" value="Small_GTPase"/>
</dbReference>
<evidence type="ECO:0000256" key="3">
    <source>
        <dbReference type="ARBA" id="ARBA00023134"/>
    </source>
</evidence>
<dbReference type="PROSITE" id="PS51419">
    <property type="entry name" value="RAB"/>
    <property type="match status" value="1"/>
</dbReference>
<gene>
    <name evidence="7" type="ORF">DSTB1V02_LOCUS6923</name>
</gene>
<dbReference type="AlphaFoldDB" id="A0A7R9A492"/>
<feature type="domain" description="EF-hand" evidence="6">
    <location>
        <begin position="38"/>
        <end position="73"/>
    </location>
</feature>
<dbReference type="Gene3D" id="3.40.50.300">
    <property type="entry name" value="P-loop containing nucleotide triphosphate hydrolases"/>
    <property type="match status" value="1"/>
</dbReference>
<dbReference type="GO" id="GO:0005509">
    <property type="term" value="F:calcium ion binding"/>
    <property type="evidence" value="ECO:0007669"/>
    <property type="project" value="InterPro"/>
</dbReference>
<keyword evidence="1" id="KW-0547">Nucleotide-binding</keyword>
<evidence type="ECO:0000259" key="6">
    <source>
        <dbReference type="PROSITE" id="PS50222"/>
    </source>
</evidence>
<dbReference type="InterPro" id="IPR002048">
    <property type="entry name" value="EF_hand_dom"/>
</dbReference>
<keyword evidence="4" id="KW-0175">Coiled coil</keyword>
<keyword evidence="3" id="KW-0342">GTP-binding</keyword>
<proteinExistence type="predicted"/>
<dbReference type="PANTHER" id="PTHR47977">
    <property type="entry name" value="RAS-RELATED PROTEIN RAB"/>
    <property type="match status" value="1"/>
</dbReference>
<keyword evidence="8" id="KW-1185">Reference proteome</keyword>
<feature type="region of interest" description="Disordered" evidence="5">
    <location>
        <begin position="422"/>
        <end position="443"/>
    </location>
</feature>
<dbReference type="Pfam" id="PF00071">
    <property type="entry name" value="Ras"/>
    <property type="match status" value="1"/>
</dbReference>
<dbReference type="Pfam" id="PF13499">
    <property type="entry name" value="EF-hand_7"/>
    <property type="match status" value="1"/>
</dbReference>
<dbReference type="InterPro" id="IPR011992">
    <property type="entry name" value="EF-hand-dom_pair"/>
</dbReference>
<dbReference type="InterPro" id="IPR027417">
    <property type="entry name" value="P-loop_NTPase"/>
</dbReference>
<dbReference type="PRINTS" id="PR00449">
    <property type="entry name" value="RASTRNSFRMNG"/>
</dbReference>
<name>A0A7R9A492_9CRUS</name>
<dbReference type="SUPFAM" id="SSF52540">
    <property type="entry name" value="P-loop containing nucleoside triphosphate hydrolases"/>
    <property type="match status" value="1"/>
</dbReference>
<dbReference type="GO" id="GO:0003924">
    <property type="term" value="F:GTPase activity"/>
    <property type="evidence" value="ECO:0007669"/>
    <property type="project" value="InterPro"/>
</dbReference>
<evidence type="ECO:0000256" key="2">
    <source>
        <dbReference type="ARBA" id="ARBA00022837"/>
    </source>
</evidence>
<dbReference type="PROSITE" id="PS00018">
    <property type="entry name" value="EF_HAND_1"/>
    <property type="match status" value="1"/>
</dbReference>
<dbReference type="GO" id="GO:0005525">
    <property type="term" value="F:GTP binding"/>
    <property type="evidence" value="ECO:0007669"/>
    <property type="project" value="UniProtKB-KW"/>
</dbReference>
<accession>A0A7R9A492</accession>
<dbReference type="EMBL" id="CAJPEV010001331">
    <property type="protein sequence ID" value="CAG0892085.1"/>
    <property type="molecule type" value="Genomic_DNA"/>
</dbReference>
<feature type="coiled-coil region" evidence="4">
    <location>
        <begin position="240"/>
        <end position="285"/>
    </location>
</feature>
<dbReference type="PROSITE" id="PS50222">
    <property type="entry name" value="EF_HAND_2"/>
    <property type="match status" value="1"/>
</dbReference>
<sequence length="628" mass="71322">MADNLEDLLVVLFEKCDTRGSGFIGREELEDVCGTFGICGEDVQVIFEDLDRDGDGRVSFEDFGRRFREFLDLQPRGWTGNEGEIERSRERRKSQLLGLEQQIFSSAGGCGGLQSQMDVEDCKARRMWRIARAGGWEDYKARWMWKIARAGGCGGLLEQVDVEDSWAGWMWRFVGADGCGGFRGKTDVEVHVVRYAELADDIRTGRPGTPDASPRKLRRKFSAEESRDVEEILSKTLGDMQRISDENRKLEVLYRREREERELDVQTLEDELANTVAQAAAKAKEEARREAEAVHLTLRDQMIREREQLQAYFQFFQKADVWLQEQRLKETQEVRRKVEETSDENRHLQMTLTETQTELAMLRSQLAGVRVQYEDKSRQLSSERQQSLEHAHHLDCLRRQIQLLHQANKKLLDANEELRSMVGSETSSGRGRSSSDLPQAVNSIWPGHSQEQFEMELELGVGRLQTEEVGECLREMQHLKASSPDRFPLDRFMEDLDSGLCLRDVESDFDSIPELSYRLPDGSQSQDSLTDLEDQRSGAAGSGGDQRSGAARSGGDQRPVPPDRTFKVVLAGNATVGKSSFITRACRGFFPEHISPTLGVDFFTKMVDLDGRNVAIQLWDTAGETPYN</sequence>
<evidence type="ECO:0000256" key="1">
    <source>
        <dbReference type="ARBA" id="ARBA00022741"/>
    </source>
</evidence>
<evidence type="ECO:0000313" key="8">
    <source>
        <dbReference type="Proteomes" id="UP000677054"/>
    </source>
</evidence>
<organism evidence="7">
    <name type="scientific">Darwinula stevensoni</name>
    <dbReference type="NCBI Taxonomy" id="69355"/>
    <lineage>
        <taxon>Eukaryota</taxon>
        <taxon>Metazoa</taxon>
        <taxon>Ecdysozoa</taxon>
        <taxon>Arthropoda</taxon>
        <taxon>Crustacea</taxon>
        <taxon>Oligostraca</taxon>
        <taxon>Ostracoda</taxon>
        <taxon>Podocopa</taxon>
        <taxon>Podocopida</taxon>
        <taxon>Darwinulocopina</taxon>
        <taxon>Darwinuloidea</taxon>
        <taxon>Darwinulidae</taxon>
        <taxon>Darwinula</taxon>
    </lineage>
</organism>
<dbReference type="InterPro" id="IPR050227">
    <property type="entry name" value="Rab"/>
</dbReference>
<reference evidence="7" key="1">
    <citation type="submission" date="2020-11" db="EMBL/GenBank/DDBJ databases">
        <authorList>
            <person name="Tran Van P."/>
        </authorList>
    </citation>
    <scope>NUCLEOTIDE SEQUENCE</scope>
</reference>
<evidence type="ECO:0000256" key="4">
    <source>
        <dbReference type="SAM" id="Coils"/>
    </source>
</evidence>